<dbReference type="KEGG" id="phu:Phum_PHUM425140"/>
<keyword evidence="4" id="KW-1185">Reference proteome</keyword>
<keyword evidence="2" id="KW-0689">Ribosomal protein</keyword>
<dbReference type="InterPro" id="IPR039848">
    <property type="entry name" value="Ribosomal_mS35_mt"/>
</dbReference>
<evidence type="ECO:0000313" key="2">
    <source>
        <dbReference type="EMBL" id="EEB16518.1"/>
    </source>
</evidence>
<name>E0VT12_PEDHC</name>
<dbReference type="PANTHER" id="PTHR13490">
    <property type="entry name" value="MITOCHONDRIAL 28S RIBOSOMAL PROTEIN S28"/>
    <property type="match status" value="1"/>
</dbReference>
<dbReference type="VEuPathDB" id="VectorBase:PHUM425140"/>
<dbReference type="HOGENOM" id="CLU_060973_0_0_1"/>
<dbReference type="STRING" id="121224.E0VT12"/>
<protein>
    <submittedName>
        <fullName evidence="2 3">28S ribosomal protein S35, putative</fullName>
    </submittedName>
</protein>
<sequence>MALIGKFLHRIDVKILDCCSATGGILTKYYYCNDSANAVENKENDFRVLEIRPQTKNEVFKKGDTVLNLPTPRTKKMSTDQDWSNVWPGPKTFHPAAVPLPLRQGYNKKGAPPGKFGNAELMKIPNFLHLTPPAIKKHCEALKKFCTQWPEELETDEDLEKHFPIEIITSDYCHSSPFIGDPLGRIVSLRVKLKNLNLDKHAEDKLLRLVEDRYDPKTDYITITTDSCPIKKQNYEYAQYLLTAIVYESWKEEPWEKEKTDQDQETYVFEKRKAYQNVKQVFEYCDRKLPDLTEFGKAVEDLHNDENNIDNVRKYKEESLKLLSLSSN</sequence>
<reference evidence="2" key="2">
    <citation type="submission" date="2007-04" db="EMBL/GenBank/DDBJ databases">
        <title>The genome of the human body louse.</title>
        <authorList>
            <consortium name="The Human Body Louse Genome Consortium"/>
            <person name="Kirkness E."/>
            <person name="Walenz B."/>
            <person name="Hass B."/>
            <person name="Bruggner R."/>
            <person name="Strausberg R."/>
        </authorList>
    </citation>
    <scope>NUCLEOTIDE SEQUENCE</scope>
    <source>
        <strain evidence="2">USDA</strain>
    </source>
</reference>
<dbReference type="Proteomes" id="UP000009046">
    <property type="component" value="Unassembled WGS sequence"/>
</dbReference>
<reference evidence="3" key="3">
    <citation type="submission" date="2020-05" db="UniProtKB">
        <authorList>
            <consortium name="EnsemblMetazoa"/>
        </authorList>
    </citation>
    <scope>IDENTIFICATION</scope>
    <source>
        <strain evidence="3">USDA</strain>
    </source>
</reference>
<dbReference type="InParanoid" id="E0VT12"/>
<dbReference type="InterPro" id="IPR019349">
    <property type="entry name" value="Ribosomal_mS35_mit"/>
</dbReference>
<proteinExistence type="predicted"/>
<dbReference type="EMBL" id="DS235759">
    <property type="protein sequence ID" value="EEB16518.1"/>
    <property type="molecule type" value="Genomic_DNA"/>
</dbReference>
<dbReference type="GeneID" id="8229945"/>
<dbReference type="AlphaFoldDB" id="E0VT12"/>
<reference evidence="2" key="1">
    <citation type="submission" date="2007-04" db="EMBL/GenBank/DDBJ databases">
        <title>Annotation of Pediculus humanus corporis strain USDA.</title>
        <authorList>
            <person name="Kirkness E."/>
            <person name="Hannick L."/>
            <person name="Hass B."/>
            <person name="Bruggner R."/>
            <person name="Lawson D."/>
            <person name="Bidwell S."/>
            <person name="Joardar V."/>
            <person name="Caler E."/>
            <person name="Walenz B."/>
            <person name="Inman J."/>
            <person name="Schobel S."/>
            <person name="Galinsky K."/>
            <person name="Amedeo P."/>
            <person name="Strausberg R."/>
        </authorList>
    </citation>
    <scope>NUCLEOTIDE SEQUENCE</scope>
    <source>
        <strain evidence="2">USDA</strain>
    </source>
</reference>
<dbReference type="Pfam" id="PF10213">
    <property type="entry name" value="MRP-S28"/>
    <property type="match status" value="1"/>
</dbReference>
<dbReference type="eggNOG" id="KOG3933">
    <property type="taxonomic scope" value="Eukaryota"/>
</dbReference>
<dbReference type="OrthoDB" id="283424at2759"/>
<dbReference type="FunCoup" id="E0VT12">
    <property type="interactions" value="517"/>
</dbReference>
<evidence type="ECO:0000313" key="3">
    <source>
        <dbReference type="EnsemblMetazoa" id="PHUM425140-PA"/>
    </source>
</evidence>
<accession>E0VT12</accession>
<dbReference type="GO" id="GO:0032543">
    <property type="term" value="P:mitochondrial translation"/>
    <property type="evidence" value="ECO:0007669"/>
    <property type="project" value="InterPro"/>
</dbReference>
<dbReference type="EMBL" id="AAZO01005195">
    <property type="status" value="NOT_ANNOTATED_CDS"/>
    <property type="molecule type" value="Genomic_DNA"/>
</dbReference>
<evidence type="ECO:0000259" key="1">
    <source>
        <dbReference type="Pfam" id="PF10213"/>
    </source>
</evidence>
<dbReference type="GO" id="GO:0003735">
    <property type="term" value="F:structural constituent of ribosome"/>
    <property type="evidence" value="ECO:0007669"/>
    <property type="project" value="InterPro"/>
</dbReference>
<organism>
    <name type="scientific">Pediculus humanus subsp. corporis</name>
    <name type="common">Body louse</name>
    <dbReference type="NCBI Taxonomy" id="121224"/>
    <lineage>
        <taxon>Eukaryota</taxon>
        <taxon>Metazoa</taxon>
        <taxon>Ecdysozoa</taxon>
        <taxon>Arthropoda</taxon>
        <taxon>Hexapoda</taxon>
        <taxon>Insecta</taxon>
        <taxon>Pterygota</taxon>
        <taxon>Neoptera</taxon>
        <taxon>Paraneoptera</taxon>
        <taxon>Psocodea</taxon>
        <taxon>Troctomorpha</taxon>
        <taxon>Phthiraptera</taxon>
        <taxon>Anoplura</taxon>
        <taxon>Pediculidae</taxon>
        <taxon>Pediculus</taxon>
    </lineage>
</organism>
<dbReference type="GO" id="GO:0005763">
    <property type="term" value="C:mitochondrial small ribosomal subunit"/>
    <property type="evidence" value="ECO:0007669"/>
    <property type="project" value="TreeGrafter"/>
</dbReference>
<keyword evidence="2" id="KW-0687">Ribonucleoprotein</keyword>
<evidence type="ECO:0000313" key="4">
    <source>
        <dbReference type="Proteomes" id="UP000009046"/>
    </source>
</evidence>
<dbReference type="OMA" id="EEYVWDI"/>
<dbReference type="EnsemblMetazoa" id="PHUM425140-RA">
    <property type="protein sequence ID" value="PHUM425140-PA"/>
    <property type="gene ID" value="PHUM425140"/>
</dbReference>
<gene>
    <name evidence="3" type="primary">8229945</name>
    <name evidence="2" type="ORF">Phum_PHUM425140</name>
</gene>
<dbReference type="RefSeq" id="XP_002429256.1">
    <property type="nucleotide sequence ID" value="XM_002429211.1"/>
</dbReference>
<feature type="domain" description="Small ribosomal subunit protein mS35 mitochondrial conserved" evidence="1">
    <location>
        <begin position="182"/>
        <end position="251"/>
    </location>
</feature>
<dbReference type="CTD" id="8229945"/>
<dbReference type="PANTHER" id="PTHR13490:SF0">
    <property type="entry name" value="SMALL RIBOSOMAL SUBUNIT PROTEIN MS35"/>
    <property type="match status" value="1"/>
</dbReference>